<accession>A0A915Z1D3</accession>
<dbReference type="OrthoDB" id="10438759at2759"/>
<dbReference type="Proteomes" id="UP000684084">
    <property type="component" value="Unassembled WGS sequence"/>
</dbReference>
<dbReference type="AlphaFoldDB" id="A0A915Z1D3"/>
<sequence length="72" mass="8474">MDLTQPLTILGKRKKVLTSMAKLKRTKSFVSCITLLSNFGKRQIICFNYESQIIEYKDNLEFCIKQNITYYT</sequence>
<proteinExistence type="predicted"/>
<evidence type="ECO:0000313" key="1">
    <source>
        <dbReference type="EMBL" id="CAB5357183.1"/>
    </source>
</evidence>
<organism evidence="1 2">
    <name type="scientific">Rhizophagus irregularis</name>
    <dbReference type="NCBI Taxonomy" id="588596"/>
    <lineage>
        <taxon>Eukaryota</taxon>
        <taxon>Fungi</taxon>
        <taxon>Fungi incertae sedis</taxon>
        <taxon>Mucoromycota</taxon>
        <taxon>Glomeromycotina</taxon>
        <taxon>Glomeromycetes</taxon>
        <taxon>Glomerales</taxon>
        <taxon>Glomeraceae</taxon>
        <taxon>Rhizophagus</taxon>
    </lineage>
</organism>
<protein>
    <submittedName>
        <fullName evidence="1">Uncharacterized protein</fullName>
    </submittedName>
</protein>
<gene>
    <name evidence="1" type="ORF">CHRIB12_LOCUS6649</name>
</gene>
<comment type="caution">
    <text evidence="1">The sequence shown here is derived from an EMBL/GenBank/DDBJ whole genome shotgun (WGS) entry which is preliminary data.</text>
</comment>
<evidence type="ECO:0000313" key="2">
    <source>
        <dbReference type="Proteomes" id="UP000684084"/>
    </source>
</evidence>
<name>A0A915Z1D3_9GLOM</name>
<dbReference type="EMBL" id="CAGKOT010000011">
    <property type="protein sequence ID" value="CAB5357183.1"/>
    <property type="molecule type" value="Genomic_DNA"/>
</dbReference>
<reference evidence="1" key="1">
    <citation type="submission" date="2020-05" db="EMBL/GenBank/DDBJ databases">
        <authorList>
            <person name="Rincon C."/>
            <person name="Sanders R I."/>
            <person name="Robbins C."/>
            <person name="Chaturvedi A."/>
        </authorList>
    </citation>
    <scope>NUCLEOTIDE SEQUENCE</scope>
    <source>
        <strain evidence="1">CHB12</strain>
    </source>
</reference>